<gene>
    <name evidence="1" type="ORF">An15g02920</name>
</gene>
<organism evidence="1">
    <name type="scientific">Aspergillus niger</name>
    <dbReference type="NCBI Taxonomy" id="5061"/>
    <lineage>
        <taxon>Eukaryota</taxon>
        <taxon>Fungi</taxon>
        <taxon>Dikarya</taxon>
        <taxon>Ascomycota</taxon>
        <taxon>Pezizomycotina</taxon>
        <taxon>Eurotiomycetes</taxon>
        <taxon>Eurotiomycetidae</taxon>
        <taxon>Eurotiales</taxon>
        <taxon>Aspergillaceae</taxon>
        <taxon>Aspergillus</taxon>
        <taxon>Aspergillus subgen. Circumdati</taxon>
    </lineage>
</organism>
<reference evidence="1" key="1">
    <citation type="submission" date="2025-02" db="EMBL/GenBank/DDBJ databases">
        <authorList>
            <consortium name="NCBI Genome Project"/>
        </authorList>
    </citation>
    <scope>NUCLEOTIDE SEQUENCE</scope>
</reference>
<proteinExistence type="predicted"/>
<dbReference type="VEuPathDB" id="FungiDB:An15g02920"/>
<sequence>MVSKPGRRKASIRLHMGIGLKELPDPCLVIQARICGKLSMLSNQVPSPSRIHHRPNSVIAHYLSVTSAEGSPGRP</sequence>
<name>A0AAJ8BT56_ASPNG</name>
<reference evidence="1" key="2">
    <citation type="submission" date="2025-08" db="UniProtKB">
        <authorList>
            <consortium name="RefSeq"/>
        </authorList>
    </citation>
    <scope>IDENTIFICATION</scope>
</reference>
<protein>
    <submittedName>
        <fullName evidence="1">Uncharacterized protein</fullName>
    </submittedName>
</protein>
<accession>A0AAJ8BT56</accession>
<evidence type="ECO:0000313" key="1">
    <source>
        <dbReference type="RefSeq" id="XP_059602488.1"/>
    </source>
</evidence>
<dbReference type="RefSeq" id="XP_059602488.1">
    <property type="nucleotide sequence ID" value="XM_059744564.1"/>
</dbReference>
<dbReference type="AlphaFoldDB" id="A0AAJ8BT56"/>
<dbReference type="KEGG" id="ang:An15g02920"/>
<dbReference type="GeneID" id="84593138"/>